<dbReference type="GO" id="GO:0006935">
    <property type="term" value="P:chemotaxis"/>
    <property type="evidence" value="ECO:0007669"/>
    <property type="project" value="InterPro"/>
</dbReference>
<gene>
    <name evidence="2" type="ORF">C7B45_05475</name>
</gene>
<protein>
    <submittedName>
        <fullName evidence="2">Chemotaxis protein CheW</fullName>
    </submittedName>
</protein>
<sequence>MESQLLTVKIGPYFFGAPVSAVTEILADPAITPIPKTPSSIAGVAVVRGQALTVLTLHPALNLPQGSVRMALRWGDHRGTSLIAVDHVESLWTPAAPIPPERWQGLVPAALVAMITNAYRWDQEWLWEWSEDLPDRVQATLLTVN</sequence>
<dbReference type="InterPro" id="IPR036061">
    <property type="entry name" value="CheW-like_dom_sf"/>
</dbReference>
<dbReference type="AlphaFoldDB" id="A0A2T2WKM3"/>
<dbReference type="Proteomes" id="UP000241848">
    <property type="component" value="Unassembled WGS sequence"/>
</dbReference>
<reference evidence="2 3" key="1">
    <citation type="journal article" date="2014" name="BMC Genomics">
        <title>Comparison of environmental and isolate Sulfobacillus genomes reveals diverse carbon, sulfur, nitrogen, and hydrogen metabolisms.</title>
        <authorList>
            <person name="Justice N.B."/>
            <person name="Norman A."/>
            <person name="Brown C.T."/>
            <person name="Singh A."/>
            <person name="Thomas B.C."/>
            <person name="Banfield J.F."/>
        </authorList>
    </citation>
    <scope>NUCLEOTIDE SEQUENCE [LARGE SCALE GENOMIC DNA]</scope>
    <source>
        <strain evidence="2">AMDSBA3</strain>
    </source>
</reference>
<dbReference type="GO" id="GO:0007165">
    <property type="term" value="P:signal transduction"/>
    <property type="evidence" value="ECO:0007669"/>
    <property type="project" value="InterPro"/>
</dbReference>
<evidence type="ECO:0000313" key="2">
    <source>
        <dbReference type="EMBL" id="PSR22782.1"/>
    </source>
</evidence>
<dbReference type="InterPro" id="IPR002545">
    <property type="entry name" value="CheW-lke_dom"/>
</dbReference>
<proteinExistence type="predicted"/>
<dbReference type="PROSITE" id="PS50851">
    <property type="entry name" value="CHEW"/>
    <property type="match status" value="1"/>
</dbReference>
<feature type="domain" description="CheW-like" evidence="1">
    <location>
        <begin position="2"/>
        <end position="145"/>
    </location>
</feature>
<evidence type="ECO:0000313" key="3">
    <source>
        <dbReference type="Proteomes" id="UP000241848"/>
    </source>
</evidence>
<comment type="caution">
    <text evidence="2">The sequence shown here is derived from an EMBL/GenBank/DDBJ whole genome shotgun (WGS) entry which is preliminary data.</text>
</comment>
<dbReference type="EMBL" id="PXYV01000012">
    <property type="protein sequence ID" value="PSR22782.1"/>
    <property type="molecule type" value="Genomic_DNA"/>
</dbReference>
<evidence type="ECO:0000259" key="1">
    <source>
        <dbReference type="PROSITE" id="PS50851"/>
    </source>
</evidence>
<name>A0A2T2WKM3_9FIRM</name>
<dbReference type="Pfam" id="PF01584">
    <property type="entry name" value="CheW"/>
    <property type="match status" value="1"/>
</dbReference>
<dbReference type="Gene3D" id="2.40.50.180">
    <property type="entry name" value="CheA-289, Domain 4"/>
    <property type="match status" value="1"/>
</dbReference>
<dbReference type="SUPFAM" id="SSF50341">
    <property type="entry name" value="CheW-like"/>
    <property type="match status" value="1"/>
</dbReference>
<organism evidence="2 3">
    <name type="scientific">Sulfobacillus acidophilus</name>
    <dbReference type="NCBI Taxonomy" id="53633"/>
    <lineage>
        <taxon>Bacteria</taxon>
        <taxon>Bacillati</taxon>
        <taxon>Bacillota</taxon>
        <taxon>Clostridia</taxon>
        <taxon>Eubacteriales</taxon>
        <taxon>Clostridiales Family XVII. Incertae Sedis</taxon>
        <taxon>Sulfobacillus</taxon>
    </lineage>
</organism>
<accession>A0A2T2WKM3</accession>